<proteinExistence type="predicted"/>
<dbReference type="Proteomes" id="UP000789920">
    <property type="component" value="Unassembled WGS sequence"/>
</dbReference>
<reference evidence="1" key="1">
    <citation type="submission" date="2021-06" db="EMBL/GenBank/DDBJ databases">
        <authorList>
            <person name="Kallberg Y."/>
            <person name="Tangrot J."/>
            <person name="Rosling A."/>
        </authorList>
    </citation>
    <scope>NUCLEOTIDE SEQUENCE</scope>
    <source>
        <strain evidence="1">MA461A</strain>
    </source>
</reference>
<protein>
    <submittedName>
        <fullName evidence="1">32624_t:CDS:1</fullName>
    </submittedName>
</protein>
<gene>
    <name evidence="1" type="ORF">RPERSI_LOCUS1684</name>
</gene>
<sequence length="186" mass="21239">MKRYLMNTKKRTNNRRNTTLTPQLPNAFTEIIAAIETQTTLNRVIQQQLLLAIAINSYLPEHTYLQESNVKVPEIDASSSLHLPDYVDIVDSHGIEASFPDTTNPNPSTNLVFSEEITFTEIVTHYFSLLKNLGNIEIISQAVDLLKLQKVNDVHVENIDFEKCLEDRSDKDIRSKGRKEDQIRGN</sequence>
<evidence type="ECO:0000313" key="2">
    <source>
        <dbReference type="Proteomes" id="UP000789920"/>
    </source>
</evidence>
<evidence type="ECO:0000313" key="1">
    <source>
        <dbReference type="EMBL" id="CAG8497881.1"/>
    </source>
</evidence>
<organism evidence="1 2">
    <name type="scientific">Racocetra persica</name>
    <dbReference type="NCBI Taxonomy" id="160502"/>
    <lineage>
        <taxon>Eukaryota</taxon>
        <taxon>Fungi</taxon>
        <taxon>Fungi incertae sedis</taxon>
        <taxon>Mucoromycota</taxon>
        <taxon>Glomeromycotina</taxon>
        <taxon>Glomeromycetes</taxon>
        <taxon>Diversisporales</taxon>
        <taxon>Gigasporaceae</taxon>
        <taxon>Racocetra</taxon>
    </lineage>
</organism>
<keyword evidence="2" id="KW-1185">Reference proteome</keyword>
<comment type="caution">
    <text evidence="1">The sequence shown here is derived from an EMBL/GenBank/DDBJ whole genome shotgun (WGS) entry which is preliminary data.</text>
</comment>
<dbReference type="EMBL" id="CAJVQC010001644">
    <property type="protein sequence ID" value="CAG8497881.1"/>
    <property type="molecule type" value="Genomic_DNA"/>
</dbReference>
<name>A0ACA9KWP4_9GLOM</name>
<feature type="non-terminal residue" evidence="1">
    <location>
        <position position="186"/>
    </location>
</feature>
<accession>A0ACA9KWP4</accession>